<protein>
    <submittedName>
        <fullName evidence="1">DUF2490 domain-containing protein</fullName>
    </submittedName>
</protein>
<dbReference type="Proteomes" id="UP001155182">
    <property type="component" value="Unassembled WGS sequence"/>
</dbReference>
<dbReference type="InterPro" id="IPR019619">
    <property type="entry name" value="DUF2490"/>
</dbReference>
<gene>
    <name evidence="1" type="ORF">NF867_17795</name>
</gene>
<evidence type="ECO:0000313" key="2">
    <source>
        <dbReference type="Proteomes" id="UP001155182"/>
    </source>
</evidence>
<organism evidence="1 2">
    <name type="scientific">Solitalea agri</name>
    <dbReference type="NCBI Taxonomy" id="2953739"/>
    <lineage>
        <taxon>Bacteria</taxon>
        <taxon>Pseudomonadati</taxon>
        <taxon>Bacteroidota</taxon>
        <taxon>Sphingobacteriia</taxon>
        <taxon>Sphingobacteriales</taxon>
        <taxon>Sphingobacteriaceae</taxon>
        <taxon>Solitalea</taxon>
    </lineage>
</organism>
<accession>A0A9X2F5P6</accession>
<comment type="caution">
    <text evidence="1">The sequence shown here is derived from an EMBL/GenBank/DDBJ whole genome shotgun (WGS) entry which is preliminary data.</text>
</comment>
<sequence>MLVLFSEVAFAQSINTVWFTTNLRFQSAKTSWGGFLDVPIRSTDNYEQLQQFIIRPAVSYKFNKNFTAAVGYAYVSNYSYMDDIRHHSDEHRPWEQLIYNHNIGRVLFFHRLRNEHRWISSVATPNDYKTQQRIRYYLRGMIWFKQDSALKKGFYGVLQDEIMFNYINKETTNNSFFDQNRAYAAIGYKFNRMLDLEGGYMYQLSKQRNGTTLTNNCIQLTLYTKFTL</sequence>
<evidence type="ECO:0000313" key="1">
    <source>
        <dbReference type="EMBL" id="MCO4294720.1"/>
    </source>
</evidence>
<reference evidence="1" key="1">
    <citation type="submission" date="2022-06" db="EMBL/GenBank/DDBJ databases">
        <title>Solitalea sp. MAHUQ-68 isolated from rhizospheric soil.</title>
        <authorList>
            <person name="Huq M.A."/>
        </authorList>
    </citation>
    <scope>NUCLEOTIDE SEQUENCE</scope>
    <source>
        <strain evidence="1">MAHUQ-68</strain>
    </source>
</reference>
<proteinExistence type="predicted"/>
<keyword evidence="2" id="KW-1185">Reference proteome</keyword>
<dbReference type="EMBL" id="JAMWYS010000060">
    <property type="protein sequence ID" value="MCO4294720.1"/>
    <property type="molecule type" value="Genomic_DNA"/>
</dbReference>
<dbReference type="Pfam" id="PF10677">
    <property type="entry name" value="DUF2490"/>
    <property type="match status" value="1"/>
</dbReference>
<dbReference type="AlphaFoldDB" id="A0A9X2F5P6"/>
<name>A0A9X2F5P6_9SPHI</name>